<keyword evidence="2" id="KW-0540">Nuclease</keyword>
<evidence type="ECO:0000256" key="4">
    <source>
        <dbReference type="ARBA" id="ARBA00024207"/>
    </source>
</evidence>
<sequence length="137" mass="16245">MVKREIVISRIDKLNEYINILKSAKNYDKKKYIDDPLIYGSSERFLHLSIECVLDIGNHVISDMRYRKPENNKDIFLVLHENKIINEKLKNNLCNMAGFRNILVHDYMKLDRGLVYDIINNNLKDIEAFVKIIVEYI</sequence>
<keyword evidence="6" id="KW-1185">Reference proteome</keyword>
<dbReference type="GO" id="GO:0110001">
    <property type="term" value="C:toxin-antitoxin complex"/>
    <property type="evidence" value="ECO:0007669"/>
    <property type="project" value="InterPro"/>
</dbReference>
<dbReference type="GO" id="GO:0004540">
    <property type="term" value="F:RNA nuclease activity"/>
    <property type="evidence" value="ECO:0007669"/>
    <property type="project" value="InterPro"/>
</dbReference>
<accession>A0A0E3JYW7</accession>
<evidence type="ECO:0000256" key="2">
    <source>
        <dbReference type="ARBA" id="ARBA00022722"/>
    </source>
</evidence>
<dbReference type="Pfam" id="PF01934">
    <property type="entry name" value="HepT-like"/>
    <property type="match status" value="1"/>
</dbReference>
<dbReference type="PANTHER" id="PTHR33397">
    <property type="entry name" value="UPF0331 PROTEIN YUTE"/>
    <property type="match status" value="1"/>
</dbReference>
<dbReference type="AlphaFoldDB" id="A0A0E3JYW7"/>
<dbReference type="RefSeq" id="WP_029163088.1">
    <property type="nucleotide sequence ID" value="NZ_CP009933.1"/>
</dbReference>
<evidence type="ECO:0008006" key="7">
    <source>
        <dbReference type="Google" id="ProtNLM"/>
    </source>
</evidence>
<evidence type="ECO:0000256" key="1">
    <source>
        <dbReference type="ARBA" id="ARBA00022649"/>
    </source>
</evidence>
<organism evidence="5 6">
    <name type="scientific">Clostridium scatologenes</name>
    <dbReference type="NCBI Taxonomy" id="1548"/>
    <lineage>
        <taxon>Bacteria</taxon>
        <taxon>Bacillati</taxon>
        <taxon>Bacillota</taxon>
        <taxon>Clostridia</taxon>
        <taxon>Eubacteriales</taxon>
        <taxon>Clostridiaceae</taxon>
        <taxon>Clostridium</taxon>
    </lineage>
</organism>
<evidence type="ECO:0000313" key="6">
    <source>
        <dbReference type="Proteomes" id="UP000033115"/>
    </source>
</evidence>
<keyword evidence="1" id="KW-1277">Toxin-antitoxin system</keyword>
<dbReference type="InterPro" id="IPR037038">
    <property type="entry name" value="HepT-like_sf"/>
</dbReference>
<dbReference type="STRING" id="1548.CSCA_2218"/>
<dbReference type="GO" id="GO:0016787">
    <property type="term" value="F:hydrolase activity"/>
    <property type="evidence" value="ECO:0007669"/>
    <property type="project" value="UniProtKB-KW"/>
</dbReference>
<keyword evidence="3" id="KW-0378">Hydrolase</keyword>
<comment type="similarity">
    <text evidence="4">Belongs to the HepT RNase toxin family.</text>
</comment>
<dbReference type="NCBIfam" id="NF047751">
    <property type="entry name" value="HepT_toxin"/>
    <property type="match status" value="1"/>
</dbReference>
<dbReference type="Gene3D" id="1.20.120.580">
    <property type="entry name" value="bsu32300-like"/>
    <property type="match status" value="1"/>
</dbReference>
<dbReference type="InterPro" id="IPR008201">
    <property type="entry name" value="HepT-like"/>
</dbReference>
<dbReference type="InterPro" id="IPR052379">
    <property type="entry name" value="Type_VII_TA_RNase"/>
</dbReference>
<dbReference type="EMBL" id="CP009933">
    <property type="protein sequence ID" value="AKA69343.1"/>
    <property type="molecule type" value="Genomic_DNA"/>
</dbReference>
<dbReference type="Proteomes" id="UP000033115">
    <property type="component" value="Chromosome"/>
</dbReference>
<gene>
    <name evidence="5" type="ORF">CSCA_2218</name>
</gene>
<reference evidence="5 6" key="1">
    <citation type="journal article" date="2015" name="J. Biotechnol.">
        <title>Complete genome sequence of a malodorant-producing acetogen, Clostridium scatologenes ATCC 25775(T).</title>
        <authorList>
            <person name="Zhu Z."/>
            <person name="Guo T."/>
            <person name="Zheng H."/>
            <person name="Song T."/>
            <person name="Ouyang P."/>
            <person name="Xie J."/>
        </authorList>
    </citation>
    <scope>NUCLEOTIDE SEQUENCE [LARGE SCALE GENOMIC DNA]</scope>
    <source>
        <strain evidence="5 6">ATCC 25775</strain>
    </source>
</reference>
<proteinExistence type="inferred from homology"/>
<dbReference type="PANTHER" id="PTHR33397:SF5">
    <property type="entry name" value="RNASE YUTE-RELATED"/>
    <property type="match status" value="1"/>
</dbReference>
<name>A0A0E3JYW7_CLOSL</name>
<dbReference type="KEGG" id="csq:CSCA_2218"/>
<evidence type="ECO:0000313" key="5">
    <source>
        <dbReference type="EMBL" id="AKA69343.1"/>
    </source>
</evidence>
<evidence type="ECO:0000256" key="3">
    <source>
        <dbReference type="ARBA" id="ARBA00022801"/>
    </source>
</evidence>
<protein>
    <recommendedName>
        <fullName evidence="7">DUF86 domain-containing protein</fullName>
    </recommendedName>
</protein>
<dbReference type="HOGENOM" id="CLU_142825_1_0_9"/>